<dbReference type="SUPFAM" id="SSF52540">
    <property type="entry name" value="P-loop containing nucleoside triphosphate hydrolases"/>
    <property type="match status" value="1"/>
</dbReference>
<dbReference type="RefSeq" id="WP_039976679.1">
    <property type="nucleotide sequence ID" value="NZ_JBIHSE010000001.1"/>
</dbReference>
<dbReference type="InterPro" id="IPR003593">
    <property type="entry name" value="AAA+_ATPase"/>
</dbReference>
<dbReference type="EMBL" id="JBIHSE010000001">
    <property type="protein sequence ID" value="MFH0270950.1"/>
    <property type="molecule type" value="Genomic_DNA"/>
</dbReference>
<evidence type="ECO:0000259" key="9">
    <source>
        <dbReference type="PROSITE" id="PS50929"/>
    </source>
</evidence>
<keyword evidence="6 7" id="KW-0472">Membrane</keyword>
<keyword evidence="11" id="KW-1185">Reference proteome</keyword>
<dbReference type="PROSITE" id="PS00211">
    <property type="entry name" value="ABC_TRANSPORTER_1"/>
    <property type="match status" value="1"/>
</dbReference>
<feature type="domain" description="ABC transmembrane type-1" evidence="9">
    <location>
        <begin position="24"/>
        <end position="306"/>
    </location>
</feature>
<comment type="subcellular location">
    <subcellularLocation>
        <location evidence="1">Cell membrane</location>
        <topology evidence="1">Multi-pass membrane protein</topology>
    </subcellularLocation>
</comment>
<feature type="domain" description="ABC transporter" evidence="8">
    <location>
        <begin position="337"/>
        <end position="570"/>
    </location>
</feature>
<evidence type="ECO:0000313" key="10">
    <source>
        <dbReference type="EMBL" id="MFH0270950.1"/>
    </source>
</evidence>
<gene>
    <name evidence="10" type="ORF">ACGRHZ_06355</name>
</gene>
<evidence type="ECO:0000256" key="5">
    <source>
        <dbReference type="ARBA" id="ARBA00022989"/>
    </source>
</evidence>
<protein>
    <submittedName>
        <fullName evidence="10">ABC transporter transmembrane domain-containing protein</fullName>
    </submittedName>
</protein>
<feature type="transmembrane region" description="Helical" evidence="7">
    <location>
        <begin position="161"/>
        <end position="181"/>
    </location>
</feature>
<dbReference type="InterPro" id="IPR027417">
    <property type="entry name" value="P-loop_NTPase"/>
</dbReference>
<dbReference type="SUPFAM" id="SSF90123">
    <property type="entry name" value="ABC transporter transmembrane region"/>
    <property type="match status" value="1"/>
</dbReference>
<sequence length="592" mass="66049">MKQSTTFKRLMSYPLSQPKPMIKGLSLLFIAALASAGGPWLIQYFIDEHIAKGDYSRDILISLAAGYIALQIISATFQYFQSLQFSIVATDTIKTIRKQVFSGVIKQPLSAFDYTPAGKLVSRITNDTESLQQFYELLIATVVKNVVMIIVMLGVMTYMSWKLTLVVLVLLPIVVGFMYLFKQLSTENYRNMRDLLTDINANLSESIQGMSVVQLMQQEARFNKQFNDLTEQHLVASKKVIRLNGYLLRPLMDLLAGLALLSLVAIFGFNGIELIGVGVLYAFISYLARVTEPLIEMTQQLALLQQALVSSERVFELIDAKEQTYGDDHQPLRTGSIELNHLTFSYDGKQDVLKDISLTANHQDFIALVGHTGSGKSTLASLLMGFYPAEFGELLIDGRPLKSLGKDVLRKDVAMVQQDPHILPASVRENISLGRPMEDAQIWDALEKVGLAEQIRHYPNGLDTQLGQGETNLSAGQKQLLALARVLVAKPKILILDEATANIDSGTEALIQKSLEVLRQDMTLVVIAHRLSTILDADKIIVLHHGDLVESGTHKALLKQNGRYAQMYQLQQANRHIQQIEEEDDKQFEEAV</sequence>
<accession>A0ABW7J3Q5</accession>
<evidence type="ECO:0000256" key="2">
    <source>
        <dbReference type="ARBA" id="ARBA00022692"/>
    </source>
</evidence>
<evidence type="ECO:0000259" key="8">
    <source>
        <dbReference type="PROSITE" id="PS50893"/>
    </source>
</evidence>
<feature type="transmembrane region" description="Helical" evidence="7">
    <location>
        <begin position="246"/>
        <end position="268"/>
    </location>
</feature>
<comment type="caution">
    <text evidence="10">The sequence shown here is derived from an EMBL/GenBank/DDBJ whole genome shotgun (WGS) entry which is preliminary data.</text>
</comment>
<dbReference type="PANTHER" id="PTHR24221">
    <property type="entry name" value="ATP-BINDING CASSETTE SUB-FAMILY B"/>
    <property type="match status" value="1"/>
</dbReference>
<dbReference type="InterPro" id="IPR011527">
    <property type="entry name" value="ABC1_TM_dom"/>
</dbReference>
<evidence type="ECO:0000256" key="6">
    <source>
        <dbReference type="ARBA" id="ARBA00023136"/>
    </source>
</evidence>
<dbReference type="Gene3D" id="3.40.50.300">
    <property type="entry name" value="P-loop containing nucleotide triphosphate hydrolases"/>
    <property type="match status" value="1"/>
</dbReference>
<keyword evidence="2 7" id="KW-0812">Transmembrane</keyword>
<dbReference type="CDD" id="cd18544">
    <property type="entry name" value="ABC_6TM_TmrA_like"/>
    <property type="match status" value="1"/>
</dbReference>
<dbReference type="InterPro" id="IPR003439">
    <property type="entry name" value="ABC_transporter-like_ATP-bd"/>
</dbReference>
<organism evidence="10 11">
    <name type="scientific">Vibrio jasicida</name>
    <dbReference type="NCBI Taxonomy" id="766224"/>
    <lineage>
        <taxon>Bacteria</taxon>
        <taxon>Pseudomonadati</taxon>
        <taxon>Pseudomonadota</taxon>
        <taxon>Gammaproteobacteria</taxon>
        <taxon>Vibrionales</taxon>
        <taxon>Vibrionaceae</taxon>
        <taxon>Vibrio</taxon>
    </lineage>
</organism>
<keyword evidence="5 7" id="KW-1133">Transmembrane helix</keyword>
<dbReference type="InterPro" id="IPR039421">
    <property type="entry name" value="Type_1_exporter"/>
</dbReference>
<evidence type="ECO:0000256" key="7">
    <source>
        <dbReference type="SAM" id="Phobius"/>
    </source>
</evidence>
<evidence type="ECO:0000256" key="4">
    <source>
        <dbReference type="ARBA" id="ARBA00022840"/>
    </source>
</evidence>
<dbReference type="SMART" id="SM00382">
    <property type="entry name" value="AAA"/>
    <property type="match status" value="1"/>
</dbReference>
<keyword evidence="3" id="KW-0547">Nucleotide-binding</keyword>
<feature type="transmembrane region" description="Helical" evidence="7">
    <location>
        <begin position="134"/>
        <end position="155"/>
    </location>
</feature>
<feature type="transmembrane region" description="Helical" evidence="7">
    <location>
        <begin position="60"/>
        <end position="80"/>
    </location>
</feature>
<dbReference type="PROSITE" id="PS50893">
    <property type="entry name" value="ABC_TRANSPORTER_2"/>
    <property type="match status" value="1"/>
</dbReference>
<evidence type="ECO:0000313" key="11">
    <source>
        <dbReference type="Proteomes" id="UP001607221"/>
    </source>
</evidence>
<keyword evidence="4" id="KW-0067">ATP-binding</keyword>
<dbReference type="InterPro" id="IPR036640">
    <property type="entry name" value="ABC1_TM_sf"/>
</dbReference>
<dbReference type="Pfam" id="PF00005">
    <property type="entry name" value="ABC_tran"/>
    <property type="match status" value="1"/>
</dbReference>
<evidence type="ECO:0000256" key="3">
    <source>
        <dbReference type="ARBA" id="ARBA00022741"/>
    </source>
</evidence>
<dbReference type="Pfam" id="PF00664">
    <property type="entry name" value="ABC_membrane"/>
    <property type="match status" value="1"/>
</dbReference>
<reference evidence="10 11" key="1">
    <citation type="submission" date="2024-10" db="EMBL/GenBank/DDBJ databases">
        <authorList>
            <person name="Yibar A."/>
            <person name="Saticioglu I.B."/>
            <person name="Duman M."/>
            <person name="Ajmi N."/>
            <person name="Gurler F."/>
            <person name="Ay H."/>
            <person name="Onuk E."/>
            <person name="Guler S."/>
            <person name="Romalde J.L."/>
        </authorList>
    </citation>
    <scope>NUCLEOTIDE SEQUENCE [LARGE SCALE GENOMIC DNA]</scope>
    <source>
        <strain evidence="10 11">1-TCBS-A</strain>
    </source>
</reference>
<evidence type="ECO:0000256" key="1">
    <source>
        <dbReference type="ARBA" id="ARBA00004651"/>
    </source>
</evidence>
<proteinExistence type="predicted"/>
<dbReference type="PANTHER" id="PTHR24221:SF615">
    <property type="entry name" value="MULTIDRUG RESISTANCE-LIKE ATP-BINDING PROTEIN MDLB"/>
    <property type="match status" value="1"/>
</dbReference>
<dbReference type="PROSITE" id="PS50929">
    <property type="entry name" value="ABC_TM1F"/>
    <property type="match status" value="1"/>
</dbReference>
<name>A0ABW7J3Q5_9VIBR</name>
<dbReference type="Proteomes" id="UP001607221">
    <property type="component" value="Unassembled WGS sequence"/>
</dbReference>
<dbReference type="InterPro" id="IPR017871">
    <property type="entry name" value="ABC_transporter-like_CS"/>
</dbReference>
<dbReference type="Gene3D" id="1.20.1560.10">
    <property type="entry name" value="ABC transporter type 1, transmembrane domain"/>
    <property type="match status" value="1"/>
</dbReference>